<proteinExistence type="predicted"/>
<keyword evidence="3" id="KW-1185">Reference proteome</keyword>
<accession>A0A2T2N8M6</accession>
<name>A0A2T2N8M6_CORCC</name>
<organism evidence="2 3">
    <name type="scientific">Corynespora cassiicola Philippines</name>
    <dbReference type="NCBI Taxonomy" id="1448308"/>
    <lineage>
        <taxon>Eukaryota</taxon>
        <taxon>Fungi</taxon>
        <taxon>Dikarya</taxon>
        <taxon>Ascomycota</taxon>
        <taxon>Pezizomycotina</taxon>
        <taxon>Dothideomycetes</taxon>
        <taxon>Pleosporomycetidae</taxon>
        <taxon>Pleosporales</taxon>
        <taxon>Corynesporascaceae</taxon>
        <taxon>Corynespora</taxon>
    </lineage>
</organism>
<dbReference type="Proteomes" id="UP000240883">
    <property type="component" value="Unassembled WGS sequence"/>
</dbReference>
<dbReference type="EMBL" id="KZ678144">
    <property type="protein sequence ID" value="PSN61378.1"/>
    <property type="molecule type" value="Genomic_DNA"/>
</dbReference>
<protein>
    <submittedName>
        <fullName evidence="2">Uncharacterized protein</fullName>
    </submittedName>
</protein>
<feature type="compositionally biased region" description="Pro residues" evidence="1">
    <location>
        <begin position="184"/>
        <end position="193"/>
    </location>
</feature>
<dbReference type="OrthoDB" id="5151921at2759"/>
<evidence type="ECO:0000313" key="2">
    <source>
        <dbReference type="EMBL" id="PSN61378.1"/>
    </source>
</evidence>
<evidence type="ECO:0000313" key="3">
    <source>
        <dbReference type="Proteomes" id="UP000240883"/>
    </source>
</evidence>
<feature type="region of interest" description="Disordered" evidence="1">
    <location>
        <begin position="61"/>
        <end position="244"/>
    </location>
</feature>
<feature type="compositionally biased region" description="Low complexity" evidence="1">
    <location>
        <begin position="216"/>
        <end position="229"/>
    </location>
</feature>
<gene>
    <name evidence="2" type="ORF">BS50DRAFT_149572</name>
</gene>
<evidence type="ECO:0000256" key="1">
    <source>
        <dbReference type="SAM" id="MobiDB-lite"/>
    </source>
</evidence>
<feature type="compositionally biased region" description="Low complexity" evidence="1">
    <location>
        <begin position="73"/>
        <end position="91"/>
    </location>
</feature>
<sequence length="303" mass="33351">MARPKAITISKPFDARHVAGVSVPGAAMPIAGVQRSFTSSLVPDEAPIHTNVATGTTEIKRSNSIASSLSRPSLRLKTSISRLRSRSSSNSPETLRKRGTATPDASDPETMSVHSLRMRPSMTRLRARVGLHKDSNEELVAPQRQKQEDVPPAPLPKDAPKLALKTSSVYPSAYRTASPDEYRPPPPPPPPPQEFHIPKSRGHAGAAQSLPRKPSQRYQPQHQPQQVPVRPKRADSGTAIDFRDVPVEERPLGFKEIQTVRSFSERMALYKKTREFWASADHGLEEWVGRAGGPKARPIAFQI</sequence>
<feature type="compositionally biased region" description="Polar residues" evidence="1">
    <location>
        <begin position="61"/>
        <end position="71"/>
    </location>
</feature>
<reference evidence="2 3" key="1">
    <citation type="journal article" date="2018" name="Front. Microbiol.">
        <title>Genome-Wide Analysis of Corynespora cassiicola Leaf Fall Disease Putative Effectors.</title>
        <authorList>
            <person name="Lopez D."/>
            <person name="Ribeiro S."/>
            <person name="Label P."/>
            <person name="Fumanal B."/>
            <person name="Venisse J.S."/>
            <person name="Kohler A."/>
            <person name="de Oliveira R.R."/>
            <person name="Labutti K."/>
            <person name="Lipzen A."/>
            <person name="Lail K."/>
            <person name="Bauer D."/>
            <person name="Ohm R.A."/>
            <person name="Barry K.W."/>
            <person name="Spatafora J."/>
            <person name="Grigoriev I.V."/>
            <person name="Martin F.M."/>
            <person name="Pujade-Renaud V."/>
        </authorList>
    </citation>
    <scope>NUCLEOTIDE SEQUENCE [LARGE SCALE GENOMIC DNA]</scope>
    <source>
        <strain evidence="2 3">Philippines</strain>
    </source>
</reference>
<dbReference type="AlphaFoldDB" id="A0A2T2N8M6"/>